<dbReference type="Gene3D" id="3.30.1440.10">
    <property type="match status" value="1"/>
</dbReference>
<comment type="function">
    <text evidence="5">This is 1 of the proteins that bind and probably mediate the attachment of the 5S RNA into the large ribosomal subunit, where it forms part of the central protuberance. In the 70S ribosome it contacts protein S13 of the 30S subunit (bridge B1b), connecting the 2 subunits; this bridge is implicated in subunit movement. Contacts the P site tRNA; the 5S rRNA and some of its associated proteins might help stabilize positioning of ribosome-bound tRNAs.</text>
</comment>
<dbReference type="GO" id="GO:0006412">
    <property type="term" value="P:translation"/>
    <property type="evidence" value="ECO:0007669"/>
    <property type="project" value="UniProtKB-UniRule"/>
</dbReference>
<dbReference type="InterPro" id="IPR031309">
    <property type="entry name" value="Ribosomal_uL5_C"/>
</dbReference>
<evidence type="ECO:0000256" key="4">
    <source>
        <dbReference type="ARBA" id="ARBA00035245"/>
    </source>
</evidence>
<dbReference type="HAMAP" id="MF_01333_B">
    <property type="entry name" value="Ribosomal_uL5_B"/>
    <property type="match status" value="1"/>
</dbReference>
<dbReference type="FunFam" id="3.30.1440.10:FF:000001">
    <property type="entry name" value="50S ribosomal protein L5"/>
    <property type="match status" value="1"/>
</dbReference>
<evidence type="ECO:0000256" key="2">
    <source>
        <dbReference type="ARBA" id="ARBA00022980"/>
    </source>
</evidence>
<keyword evidence="5" id="KW-0820">tRNA-binding</keyword>
<sequence length="198" mass="22803">MTFKLDEKSERLLSEKLPKSPLKLKYDTVVKKRMMEKFGYKNIMQVPRIVAIAINRGIGEANENPNALEKTLEEFILITRQKPVITRAKKSIASFKVREGAPIGVRVTLRGNRMYTFFEKLINTALPRIRDFKGLSPNSFDGRGNYTFGIKEQLIFPEIEYDMVDKVRGFNVTIITTAKTDEEARALLEFMGFPFRKS</sequence>
<feature type="domain" description="Large ribosomal subunit protein uL5 N-terminal" evidence="7">
    <location>
        <begin position="42"/>
        <end position="98"/>
    </location>
</feature>
<dbReference type="InterPro" id="IPR002132">
    <property type="entry name" value="Ribosomal_uL5"/>
</dbReference>
<protein>
    <recommendedName>
        <fullName evidence="4 5">Large ribosomal subunit protein uL5</fullName>
    </recommendedName>
</protein>
<dbReference type="GO" id="GO:0003735">
    <property type="term" value="F:structural constituent of ribosome"/>
    <property type="evidence" value="ECO:0007669"/>
    <property type="project" value="InterPro"/>
</dbReference>
<dbReference type="AlphaFoldDB" id="A0A7C4Y5X6"/>
<dbReference type="Pfam" id="PF00673">
    <property type="entry name" value="Ribosomal_L5_C"/>
    <property type="match status" value="1"/>
</dbReference>
<dbReference type="InterPro" id="IPR020930">
    <property type="entry name" value="Ribosomal_uL5_bac-type"/>
</dbReference>
<keyword evidence="3 5" id="KW-0687">Ribonucleoprotein</keyword>
<organism evidence="9">
    <name type="scientific">Caldisericum exile</name>
    <dbReference type="NCBI Taxonomy" id="693075"/>
    <lineage>
        <taxon>Bacteria</taxon>
        <taxon>Pseudomonadati</taxon>
        <taxon>Caldisericota/Cryosericota group</taxon>
        <taxon>Caldisericota</taxon>
        <taxon>Caldisericia</taxon>
        <taxon>Caldisericales</taxon>
        <taxon>Caldisericaceae</taxon>
        <taxon>Caldisericum</taxon>
    </lineage>
</organism>
<dbReference type="Pfam" id="PF00281">
    <property type="entry name" value="Ribosomal_L5"/>
    <property type="match status" value="1"/>
</dbReference>
<gene>
    <name evidence="5" type="primary">rplE</name>
    <name evidence="9" type="ORF">ENV82_00655</name>
</gene>
<evidence type="ECO:0000256" key="3">
    <source>
        <dbReference type="ARBA" id="ARBA00023274"/>
    </source>
</evidence>
<keyword evidence="5" id="KW-0699">rRNA-binding</keyword>
<evidence type="ECO:0000256" key="5">
    <source>
        <dbReference type="HAMAP-Rule" id="MF_01333"/>
    </source>
</evidence>
<evidence type="ECO:0000259" key="7">
    <source>
        <dbReference type="Pfam" id="PF00281"/>
    </source>
</evidence>
<dbReference type="GO" id="GO:1990904">
    <property type="term" value="C:ribonucleoprotein complex"/>
    <property type="evidence" value="ECO:0007669"/>
    <property type="project" value="UniProtKB-KW"/>
</dbReference>
<keyword evidence="5" id="KW-0694">RNA-binding</keyword>
<evidence type="ECO:0000256" key="6">
    <source>
        <dbReference type="RuleBase" id="RU003930"/>
    </source>
</evidence>
<evidence type="ECO:0000256" key="1">
    <source>
        <dbReference type="ARBA" id="ARBA00008553"/>
    </source>
</evidence>
<dbReference type="InterPro" id="IPR022803">
    <property type="entry name" value="Ribosomal_uL5_dom_sf"/>
</dbReference>
<evidence type="ECO:0000259" key="8">
    <source>
        <dbReference type="Pfam" id="PF00673"/>
    </source>
</evidence>
<reference evidence="9" key="1">
    <citation type="journal article" date="2020" name="mSystems">
        <title>Genome- and Community-Level Interaction Insights into Carbon Utilization and Element Cycling Functions of Hydrothermarchaeota in Hydrothermal Sediment.</title>
        <authorList>
            <person name="Zhou Z."/>
            <person name="Liu Y."/>
            <person name="Xu W."/>
            <person name="Pan J."/>
            <person name="Luo Z.H."/>
            <person name="Li M."/>
        </authorList>
    </citation>
    <scope>NUCLEOTIDE SEQUENCE [LARGE SCALE GENOMIC DNA]</scope>
    <source>
        <strain evidence="9">SpSt-794</strain>
    </source>
</reference>
<name>A0A7C4Y5X6_9BACT</name>
<dbReference type="InterPro" id="IPR031310">
    <property type="entry name" value="Ribosomal_uL5_N"/>
</dbReference>
<comment type="subunit">
    <text evidence="5">Part of the 50S ribosomal subunit; part of the 5S rRNA/L5/L18/L25 subcomplex. Contacts the 5S rRNA and the P site tRNA. Forms a bridge to the 30S subunit in the 70S ribosome.</text>
</comment>
<dbReference type="SUPFAM" id="SSF55282">
    <property type="entry name" value="RL5-like"/>
    <property type="match status" value="1"/>
</dbReference>
<dbReference type="PANTHER" id="PTHR11994">
    <property type="entry name" value="60S RIBOSOMAL PROTEIN L11-RELATED"/>
    <property type="match status" value="1"/>
</dbReference>
<dbReference type="GO" id="GO:0000049">
    <property type="term" value="F:tRNA binding"/>
    <property type="evidence" value="ECO:0007669"/>
    <property type="project" value="UniProtKB-UniRule"/>
</dbReference>
<comment type="caution">
    <text evidence="9">The sequence shown here is derived from an EMBL/GenBank/DDBJ whole genome shotgun (WGS) entry which is preliminary data.</text>
</comment>
<dbReference type="EMBL" id="DTHV01000019">
    <property type="protein sequence ID" value="HGW59944.1"/>
    <property type="molecule type" value="Genomic_DNA"/>
</dbReference>
<dbReference type="GO" id="GO:0005840">
    <property type="term" value="C:ribosome"/>
    <property type="evidence" value="ECO:0007669"/>
    <property type="project" value="UniProtKB-KW"/>
</dbReference>
<comment type="similarity">
    <text evidence="1 5 6">Belongs to the universal ribosomal protein uL5 family.</text>
</comment>
<evidence type="ECO:0000313" key="9">
    <source>
        <dbReference type="EMBL" id="HGW59944.1"/>
    </source>
</evidence>
<dbReference type="GO" id="GO:0019843">
    <property type="term" value="F:rRNA binding"/>
    <property type="evidence" value="ECO:0007669"/>
    <property type="project" value="UniProtKB-UniRule"/>
</dbReference>
<feature type="domain" description="Large ribosomal subunit protein uL5 C-terminal" evidence="8">
    <location>
        <begin position="102"/>
        <end position="195"/>
    </location>
</feature>
<dbReference type="NCBIfam" id="NF000585">
    <property type="entry name" value="PRK00010.1"/>
    <property type="match status" value="1"/>
</dbReference>
<dbReference type="PIRSF" id="PIRSF002161">
    <property type="entry name" value="Ribosomal_L5"/>
    <property type="match status" value="1"/>
</dbReference>
<proteinExistence type="inferred from homology"/>
<accession>A0A7C4Y5X6</accession>
<keyword evidence="2 5" id="KW-0689">Ribosomal protein</keyword>